<protein>
    <submittedName>
        <fullName evidence="1">Uncharacterized protein</fullName>
    </submittedName>
</protein>
<reference evidence="1 2" key="1">
    <citation type="submission" date="2012-05" db="EMBL/GenBank/DDBJ databases">
        <authorList>
            <person name="Weinstock G."/>
            <person name="Sodergren E."/>
            <person name="Lobos E.A."/>
            <person name="Fulton L."/>
            <person name="Fulton R."/>
            <person name="Courtney L."/>
            <person name="Fronick C."/>
            <person name="O'Laughlin M."/>
            <person name="Godfrey J."/>
            <person name="Wilson R.M."/>
            <person name="Miner T."/>
            <person name="Farmer C."/>
            <person name="Delehaunty K."/>
            <person name="Cordes M."/>
            <person name="Minx P."/>
            <person name="Tomlinson C."/>
            <person name="Chen J."/>
            <person name="Wollam A."/>
            <person name="Pepin K.H."/>
            <person name="Bhonagiri V."/>
            <person name="Zhang X."/>
            <person name="Suruliraj S."/>
            <person name="Warren W."/>
            <person name="Mitreva M."/>
            <person name="Mardis E.R."/>
            <person name="Wilson R.K."/>
        </authorList>
    </citation>
    <scope>NUCLEOTIDE SEQUENCE [LARGE SCALE GENOMIC DNA]</scope>
    <source>
        <strain evidence="1 2">F0235</strain>
    </source>
</reference>
<dbReference type="HOGENOM" id="CLU_3250119_0_0_11"/>
<accession>L1MNQ3</accession>
<evidence type="ECO:0000313" key="1">
    <source>
        <dbReference type="EMBL" id="EKX92566.1"/>
    </source>
</evidence>
<gene>
    <name evidence="1" type="ORF">HMPREF9997_00233</name>
</gene>
<keyword evidence="2" id="KW-1185">Reference proteome</keyword>
<dbReference type="EMBL" id="AMEM01000005">
    <property type="protein sequence ID" value="EKX92566.1"/>
    <property type="molecule type" value="Genomic_DNA"/>
</dbReference>
<proteinExistence type="predicted"/>
<dbReference type="AlphaFoldDB" id="L1MNQ3"/>
<evidence type="ECO:0000313" key="2">
    <source>
        <dbReference type="Proteomes" id="UP000010445"/>
    </source>
</evidence>
<name>L1MNQ3_9CORY</name>
<organism evidence="1 2">
    <name type="scientific">Corynebacterium durum F0235</name>
    <dbReference type="NCBI Taxonomy" id="1035195"/>
    <lineage>
        <taxon>Bacteria</taxon>
        <taxon>Bacillati</taxon>
        <taxon>Actinomycetota</taxon>
        <taxon>Actinomycetes</taxon>
        <taxon>Mycobacteriales</taxon>
        <taxon>Corynebacteriaceae</taxon>
        <taxon>Corynebacterium</taxon>
    </lineage>
</organism>
<dbReference type="Proteomes" id="UP000010445">
    <property type="component" value="Unassembled WGS sequence"/>
</dbReference>
<sequence length="42" mass="5218">MRVPNRVVNLMFSIRKNSKHIRYYFDKLLSFFKNILIKRAIF</sequence>
<comment type="caution">
    <text evidence="1">The sequence shown here is derived from an EMBL/GenBank/DDBJ whole genome shotgun (WGS) entry which is preliminary data.</text>
</comment>